<evidence type="ECO:0000259" key="2">
    <source>
        <dbReference type="Pfam" id="PF08241"/>
    </source>
</evidence>
<name>A0A0S6UCY6_NEOTH</name>
<dbReference type="GO" id="GO:0032259">
    <property type="term" value="P:methylation"/>
    <property type="evidence" value="ECO:0007669"/>
    <property type="project" value="UniProtKB-KW"/>
</dbReference>
<dbReference type="GO" id="GO:0008757">
    <property type="term" value="F:S-adenosylmethionine-dependent methyltransferase activity"/>
    <property type="evidence" value="ECO:0007669"/>
    <property type="project" value="InterPro"/>
</dbReference>
<dbReference type="InterPro" id="IPR013216">
    <property type="entry name" value="Methyltransf_11"/>
</dbReference>
<evidence type="ECO:0000256" key="1">
    <source>
        <dbReference type="ARBA" id="ARBA00022679"/>
    </source>
</evidence>
<dbReference type="EMBL" id="DF238840">
    <property type="protein sequence ID" value="GAF26945.1"/>
    <property type="molecule type" value="Genomic_DNA"/>
</dbReference>
<accession>A0A0S6UCY6</accession>
<keyword evidence="1 3" id="KW-0808">Transferase</keyword>
<keyword evidence="3" id="KW-0489">Methyltransferase</keyword>
<dbReference type="Gene3D" id="3.40.50.150">
    <property type="entry name" value="Vaccinia Virus protein VP39"/>
    <property type="match status" value="1"/>
</dbReference>
<dbReference type="InterPro" id="IPR029063">
    <property type="entry name" value="SAM-dependent_MTases_sf"/>
</dbReference>
<proteinExistence type="predicted"/>
<sequence length="233" mass="25471">MATMAEIFDRKAGDYDDWYTRPLGALVDRVEKEPIYAYLDPHAGEHILDVGCGTGNFSLELARRGVKVTGIDISDPMLAKARKKAADAGLAIEFLHADAMNLPFGDNTFDKIVSVTALEFAPDLKAVLEESYRVLKPGGRMVIGLIGGNSLWSRHYEARAAREPDCLFRYARFYTLDELLAAMPGKNVQGKAVLFFGPDFDGTKVDEALAIEAAAAREGRTNGGFITAVSYKD</sequence>
<dbReference type="PANTHER" id="PTHR44068:SF11">
    <property type="entry name" value="GERANYL DIPHOSPHATE 2-C-METHYLTRANSFERASE"/>
    <property type="match status" value="1"/>
</dbReference>
<dbReference type="CDD" id="cd02440">
    <property type="entry name" value="AdoMet_MTases"/>
    <property type="match status" value="1"/>
</dbReference>
<dbReference type="Proteomes" id="UP000063718">
    <property type="component" value="Unassembled WGS sequence"/>
</dbReference>
<dbReference type="InterPro" id="IPR050447">
    <property type="entry name" value="Erg6_SMT_methyltransf"/>
</dbReference>
<evidence type="ECO:0000313" key="3">
    <source>
        <dbReference type="EMBL" id="GAF26945.1"/>
    </source>
</evidence>
<reference evidence="3" key="1">
    <citation type="journal article" date="2014" name="Gene">
        <title>Genome-guided analysis of transformation efficiency and carbon dioxide assimilation by Moorella thermoacetica Y72.</title>
        <authorList>
            <person name="Tsukahara K."/>
            <person name="Kita A."/>
            <person name="Nakashimada Y."/>
            <person name="Hoshino T."/>
            <person name="Murakami K."/>
        </authorList>
    </citation>
    <scope>NUCLEOTIDE SEQUENCE [LARGE SCALE GENOMIC DNA]</scope>
    <source>
        <strain evidence="3">Y72</strain>
    </source>
</reference>
<dbReference type="Pfam" id="PF08241">
    <property type="entry name" value="Methyltransf_11"/>
    <property type="match status" value="1"/>
</dbReference>
<dbReference type="SUPFAM" id="SSF53335">
    <property type="entry name" value="S-adenosyl-L-methionine-dependent methyltransferases"/>
    <property type="match status" value="1"/>
</dbReference>
<gene>
    <name evidence="3" type="ORF">MTY_2285</name>
</gene>
<feature type="domain" description="Methyltransferase type 11" evidence="2">
    <location>
        <begin position="48"/>
        <end position="143"/>
    </location>
</feature>
<protein>
    <submittedName>
        <fullName evidence="3">SAM-dependent methyltransferases</fullName>
    </submittedName>
</protein>
<dbReference type="PANTHER" id="PTHR44068">
    <property type="entry name" value="ZGC:194242"/>
    <property type="match status" value="1"/>
</dbReference>
<organism evidence="3">
    <name type="scientific">Moorella thermoacetica Y72</name>
    <dbReference type="NCBI Taxonomy" id="1325331"/>
    <lineage>
        <taxon>Bacteria</taxon>
        <taxon>Bacillati</taxon>
        <taxon>Bacillota</taxon>
        <taxon>Clostridia</taxon>
        <taxon>Neomoorellales</taxon>
        <taxon>Neomoorellaceae</taxon>
        <taxon>Neomoorella</taxon>
    </lineage>
</organism>
<dbReference type="AlphaFoldDB" id="A0A0S6UCY6"/>